<dbReference type="Proteomes" id="UP000051861">
    <property type="component" value="Unassembled WGS sequence"/>
</dbReference>
<accession>A0A0S7XS85</accession>
<name>A0A0S7XS85_UNCSA</name>
<evidence type="ECO:0000313" key="1">
    <source>
        <dbReference type="EMBL" id="KPJ65119.1"/>
    </source>
</evidence>
<proteinExistence type="predicted"/>
<reference evidence="1 2" key="1">
    <citation type="journal article" date="2015" name="Microbiome">
        <title>Genomic resolution of linkages in carbon, nitrogen, and sulfur cycling among widespread estuary sediment bacteria.</title>
        <authorList>
            <person name="Baker B.J."/>
            <person name="Lazar C.S."/>
            <person name="Teske A.P."/>
            <person name="Dick G.J."/>
        </authorList>
    </citation>
    <scope>NUCLEOTIDE SEQUENCE [LARGE SCALE GENOMIC DNA]</scope>
    <source>
        <strain evidence="1">DG_54_3</strain>
    </source>
</reference>
<dbReference type="EMBL" id="LIZX01000134">
    <property type="protein sequence ID" value="KPJ65119.1"/>
    <property type="molecule type" value="Genomic_DNA"/>
</dbReference>
<organism evidence="1 2">
    <name type="scientific">candidate division WOR-1 bacterium DG_54_3</name>
    <dbReference type="NCBI Taxonomy" id="1703775"/>
    <lineage>
        <taxon>Bacteria</taxon>
        <taxon>Bacillati</taxon>
        <taxon>Saganbacteria</taxon>
    </lineage>
</organism>
<gene>
    <name evidence="1" type="ORF">AMJ44_10935</name>
</gene>
<comment type="caution">
    <text evidence="1">The sequence shown here is derived from an EMBL/GenBank/DDBJ whole genome shotgun (WGS) entry which is preliminary data.</text>
</comment>
<sequence length="183" mass="21055">MYSLDSVAQLLSKKLSYLNLKGLADLKNLSVRIKPENSEVKENVIDHDFIISYVEGKERIDGNITIMENTKTNKISVSNIFPNLPSDRDLGVTMFKLILVRGNILAGRKIEITAPNIYARPMIFEKMKEFKPKREPLKLGETELKRIISMTVPRLTDEQVKAVEWLWQNVLHCPLSAVRYLNR</sequence>
<protein>
    <submittedName>
        <fullName evidence="1">Uncharacterized protein</fullName>
    </submittedName>
</protein>
<evidence type="ECO:0000313" key="2">
    <source>
        <dbReference type="Proteomes" id="UP000051861"/>
    </source>
</evidence>
<dbReference type="AlphaFoldDB" id="A0A0S7XS85"/>